<accession>A0A6B9ZP20</accession>
<dbReference type="KEGG" id="chih:GWR21_25760"/>
<organism evidence="1 2">
    <name type="scientific">Chitinophaga agri</name>
    <dbReference type="NCBI Taxonomy" id="2703787"/>
    <lineage>
        <taxon>Bacteria</taxon>
        <taxon>Pseudomonadati</taxon>
        <taxon>Bacteroidota</taxon>
        <taxon>Chitinophagia</taxon>
        <taxon>Chitinophagales</taxon>
        <taxon>Chitinophagaceae</taxon>
        <taxon>Chitinophaga</taxon>
    </lineage>
</organism>
<gene>
    <name evidence="1" type="ORF">GWR21_25760</name>
</gene>
<evidence type="ECO:0000313" key="1">
    <source>
        <dbReference type="EMBL" id="QHS62865.1"/>
    </source>
</evidence>
<dbReference type="Proteomes" id="UP000476411">
    <property type="component" value="Chromosome"/>
</dbReference>
<reference evidence="1 2" key="1">
    <citation type="submission" date="2020-01" db="EMBL/GenBank/DDBJ databases">
        <title>Complete genome sequence of Chitinophaga sp. H33E-04 isolated from quinoa roots.</title>
        <authorList>
            <person name="Weon H.-Y."/>
            <person name="Lee S.A."/>
        </authorList>
    </citation>
    <scope>NUCLEOTIDE SEQUENCE [LARGE SCALE GENOMIC DNA]</scope>
    <source>
        <strain evidence="1 2">H33E-04</strain>
    </source>
</reference>
<evidence type="ECO:0000313" key="2">
    <source>
        <dbReference type="Proteomes" id="UP000476411"/>
    </source>
</evidence>
<protein>
    <submittedName>
        <fullName evidence="1">Uncharacterized protein</fullName>
    </submittedName>
</protein>
<dbReference type="RefSeq" id="WP_162334589.1">
    <property type="nucleotide sequence ID" value="NZ_CP048113.1"/>
</dbReference>
<dbReference type="EMBL" id="CP048113">
    <property type="protein sequence ID" value="QHS62865.1"/>
    <property type="molecule type" value="Genomic_DNA"/>
</dbReference>
<proteinExistence type="predicted"/>
<dbReference type="AlphaFoldDB" id="A0A6B9ZP20"/>
<keyword evidence="2" id="KW-1185">Reference proteome</keyword>
<name>A0A6B9ZP20_9BACT</name>
<sequence>MELLLDILIPSGVNIPGILFKVPLYEWQGESYAQGPPEASFGTNYKLVYTQVHSFVQQNIPATYAAIQWQHVSVKGPGLDLYTTKLRMDFPDDEEPEDPEEQNYKLTDLLHAMCAGNKWIVVIDNDEPFEVMPAGSLSHVISALNDVIKGNISENGFLICGEGSE</sequence>